<dbReference type="KEGG" id="tca:103314013"/>
<dbReference type="Proteomes" id="UP000007266">
    <property type="component" value="Linkage group 8"/>
</dbReference>
<feature type="domain" description="C2H2-type" evidence="2">
    <location>
        <begin position="155"/>
        <end position="177"/>
    </location>
</feature>
<dbReference type="OrthoDB" id="654211at2759"/>
<evidence type="ECO:0000313" key="3">
    <source>
        <dbReference type="EMBL" id="EFA07976.1"/>
    </source>
</evidence>
<evidence type="ECO:0000259" key="2">
    <source>
        <dbReference type="PROSITE" id="PS50157"/>
    </source>
</evidence>
<sequence>MRRVRCTICRQRLPTLKTLKSHYLTSHSKIQMIKEIVKNSINNATPLRTRKRKSEIYKTVHLHDKVQIKYNRDTIIIEDDSGADNLIELTFDEVKKAKRKKQPKRRCRRKKLDKLFTVGISKIVTRPQSLHPQTGEFYECYCMERPKSAPEVSQIHCTFCGSGFDSTAELLNHEQHHQYYCKLCNRIFFLANYKEHFEQHLLRVYVCYLCGFECVCRELLLGHLGYHFEQQTFENVLNMEQDYNVYGFCSPNFTSGDYHSNISNILLYLTYPYEHNYSRGMFMKVVCDICYREFGIYDYERHMRNAHFLR</sequence>
<dbReference type="AlphaFoldDB" id="D6WXI9"/>
<dbReference type="GO" id="GO:0008270">
    <property type="term" value="F:zinc ion binding"/>
    <property type="evidence" value="ECO:0007669"/>
    <property type="project" value="UniProtKB-KW"/>
</dbReference>
<dbReference type="PhylomeDB" id="D6WXI9"/>
<reference evidence="3 4" key="2">
    <citation type="journal article" date="2010" name="Nucleic Acids Res.">
        <title>BeetleBase in 2010: revisions to provide comprehensive genomic information for Tribolium castaneum.</title>
        <authorList>
            <person name="Kim H.S."/>
            <person name="Murphy T."/>
            <person name="Xia J."/>
            <person name="Caragea D."/>
            <person name="Park Y."/>
            <person name="Beeman R.W."/>
            <person name="Lorenzen M.D."/>
            <person name="Butcher S."/>
            <person name="Manak J.R."/>
            <person name="Brown S.J."/>
        </authorList>
    </citation>
    <scope>GENOME REANNOTATION</scope>
    <source>
        <strain evidence="3 4">Georgia GA2</strain>
    </source>
</reference>
<dbReference type="InterPro" id="IPR013087">
    <property type="entry name" value="Znf_C2H2_type"/>
</dbReference>
<dbReference type="SMART" id="SM00355">
    <property type="entry name" value="ZnF_C2H2"/>
    <property type="match status" value="5"/>
</dbReference>
<dbReference type="EMBL" id="KQ971361">
    <property type="protein sequence ID" value="EFA07976.1"/>
    <property type="molecule type" value="Genomic_DNA"/>
</dbReference>
<proteinExistence type="predicted"/>
<dbReference type="InParanoid" id="D6WXI9"/>
<dbReference type="PROSITE" id="PS50157">
    <property type="entry name" value="ZINC_FINGER_C2H2_2"/>
    <property type="match status" value="1"/>
</dbReference>
<keyword evidence="1" id="KW-0479">Metal-binding</keyword>
<protein>
    <recommendedName>
        <fullName evidence="2">C2H2-type domain-containing protein</fullName>
    </recommendedName>
</protein>
<keyword evidence="1" id="KW-0862">Zinc</keyword>
<reference evidence="3 4" key="1">
    <citation type="journal article" date="2008" name="Nature">
        <title>The genome of the model beetle and pest Tribolium castaneum.</title>
        <authorList>
            <consortium name="Tribolium Genome Sequencing Consortium"/>
            <person name="Richards S."/>
            <person name="Gibbs R.A."/>
            <person name="Weinstock G.M."/>
            <person name="Brown S.J."/>
            <person name="Denell R."/>
            <person name="Beeman R.W."/>
            <person name="Gibbs R."/>
            <person name="Beeman R.W."/>
            <person name="Brown S.J."/>
            <person name="Bucher G."/>
            <person name="Friedrich M."/>
            <person name="Grimmelikhuijzen C.J."/>
            <person name="Klingler M."/>
            <person name="Lorenzen M."/>
            <person name="Richards S."/>
            <person name="Roth S."/>
            <person name="Schroder R."/>
            <person name="Tautz D."/>
            <person name="Zdobnov E.M."/>
            <person name="Muzny D."/>
            <person name="Gibbs R.A."/>
            <person name="Weinstock G.M."/>
            <person name="Attaway T."/>
            <person name="Bell S."/>
            <person name="Buhay C.J."/>
            <person name="Chandrabose M.N."/>
            <person name="Chavez D."/>
            <person name="Clerk-Blankenburg K.P."/>
            <person name="Cree A."/>
            <person name="Dao M."/>
            <person name="Davis C."/>
            <person name="Chacko J."/>
            <person name="Dinh H."/>
            <person name="Dugan-Rocha S."/>
            <person name="Fowler G."/>
            <person name="Garner T.T."/>
            <person name="Garnes J."/>
            <person name="Gnirke A."/>
            <person name="Hawes A."/>
            <person name="Hernandez J."/>
            <person name="Hines S."/>
            <person name="Holder M."/>
            <person name="Hume J."/>
            <person name="Jhangiani S.N."/>
            <person name="Joshi V."/>
            <person name="Khan Z.M."/>
            <person name="Jackson L."/>
            <person name="Kovar C."/>
            <person name="Kowis A."/>
            <person name="Lee S."/>
            <person name="Lewis L.R."/>
            <person name="Margolis J."/>
            <person name="Morgan M."/>
            <person name="Nazareth L.V."/>
            <person name="Nguyen N."/>
            <person name="Okwuonu G."/>
            <person name="Parker D."/>
            <person name="Richards S."/>
            <person name="Ruiz S.J."/>
            <person name="Santibanez J."/>
            <person name="Savard J."/>
            <person name="Scherer S.E."/>
            <person name="Schneider B."/>
            <person name="Sodergren E."/>
            <person name="Tautz D."/>
            <person name="Vattahil S."/>
            <person name="Villasana D."/>
            <person name="White C.S."/>
            <person name="Wright R."/>
            <person name="Park Y."/>
            <person name="Beeman R.W."/>
            <person name="Lord J."/>
            <person name="Oppert B."/>
            <person name="Lorenzen M."/>
            <person name="Brown S."/>
            <person name="Wang L."/>
            <person name="Savard J."/>
            <person name="Tautz D."/>
            <person name="Richards S."/>
            <person name="Weinstock G."/>
            <person name="Gibbs R.A."/>
            <person name="Liu Y."/>
            <person name="Worley K."/>
            <person name="Weinstock G."/>
            <person name="Elsik C.G."/>
            <person name="Reese J.T."/>
            <person name="Elhaik E."/>
            <person name="Landan G."/>
            <person name="Graur D."/>
            <person name="Arensburger P."/>
            <person name="Atkinson P."/>
            <person name="Beeman R.W."/>
            <person name="Beidler J."/>
            <person name="Brown S.J."/>
            <person name="Demuth J.P."/>
            <person name="Drury D.W."/>
            <person name="Du Y.Z."/>
            <person name="Fujiwara H."/>
            <person name="Lorenzen M."/>
            <person name="Maselli V."/>
            <person name="Osanai M."/>
            <person name="Park Y."/>
            <person name="Robertson H.M."/>
            <person name="Tu Z."/>
            <person name="Wang J.J."/>
            <person name="Wang S."/>
            <person name="Richards S."/>
            <person name="Song H."/>
            <person name="Zhang L."/>
            <person name="Sodergren E."/>
            <person name="Werner D."/>
            <person name="Stanke M."/>
            <person name="Morgenstern B."/>
            <person name="Solovyev V."/>
            <person name="Kosarev P."/>
            <person name="Brown G."/>
            <person name="Chen H.C."/>
            <person name="Ermolaeva O."/>
            <person name="Hlavina W."/>
            <person name="Kapustin Y."/>
            <person name="Kiryutin B."/>
            <person name="Kitts P."/>
            <person name="Maglott D."/>
            <person name="Pruitt K."/>
            <person name="Sapojnikov V."/>
            <person name="Souvorov A."/>
            <person name="Mackey A.J."/>
            <person name="Waterhouse R.M."/>
            <person name="Wyder S."/>
            <person name="Zdobnov E.M."/>
            <person name="Zdobnov E.M."/>
            <person name="Wyder S."/>
            <person name="Kriventseva E.V."/>
            <person name="Kadowaki T."/>
            <person name="Bork P."/>
            <person name="Aranda M."/>
            <person name="Bao R."/>
            <person name="Beermann A."/>
            <person name="Berns N."/>
            <person name="Bolognesi R."/>
            <person name="Bonneton F."/>
            <person name="Bopp D."/>
            <person name="Brown S.J."/>
            <person name="Bucher G."/>
            <person name="Butts T."/>
            <person name="Chaumot A."/>
            <person name="Denell R.E."/>
            <person name="Ferrier D.E."/>
            <person name="Friedrich M."/>
            <person name="Gordon C.M."/>
            <person name="Jindra M."/>
            <person name="Klingler M."/>
            <person name="Lan Q."/>
            <person name="Lattorff H.M."/>
            <person name="Laudet V."/>
            <person name="von Levetsow C."/>
            <person name="Liu Z."/>
            <person name="Lutz R."/>
            <person name="Lynch J.A."/>
            <person name="da Fonseca R.N."/>
            <person name="Posnien N."/>
            <person name="Reuter R."/>
            <person name="Roth S."/>
            <person name="Savard J."/>
            <person name="Schinko J.B."/>
            <person name="Schmitt C."/>
            <person name="Schoppmeier M."/>
            <person name="Schroder R."/>
            <person name="Shippy T.D."/>
            <person name="Simonnet F."/>
            <person name="Marques-Souza H."/>
            <person name="Tautz D."/>
            <person name="Tomoyasu Y."/>
            <person name="Trauner J."/>
            <person name="Van der Zee M."/>
            <person name="Vervoort M."/>
            <person name="Wittkopp N."/>
            <person name="Wimmer E.A."/>
            <person name="Yang X."/>
            <person name="Jones A.K."/>
            <person name="Sattelle D.B."/>
            <person name="Ebert P.R."/>
            <person name="Nelson D."/>
            <person name="Scott J.G."/>
            <person name="Beeman R.W."/>
            <person name="Muthukrishnan S."/>
            <person name="Kramer K.J."/>
            <person name="Arakane Y."/>
            <person name="Beeman R.W."/>
            <person name="Zhu Q."/>
            <person name="Hogenkamp D."/>
            <person name="Dixit R."/>
            <person name="Oppert B."/>
            <person name="Jiang H."/>
            <person name="Zou Z."/>
            <person name="Marshall J."/>
            <person name="Elpidina E."/>
            <person name="Vinokurov K."/>
            <person name="Oppert C."/>
            <person name="Zou Z."/>
            <person name="Evans J."/>
            <person name="Lu Z."/>
            <person name="Zhao P."/>
            <person name="Sumathipala N."/>
            <person name="Altincicek B."/>
            <person name="Vilcinskas A."/>
            <person name="Williams M."/>
            <person name="Hultmark D."/>
            <person name="Hetru C."/>
            <person name="Jiang H."/>
            <person name="Grimmelikhuijzen C.J."/>
            <person name="Hauser F."/>
            <person name="Cazzamali G."/>
            <person name="Williamson M."/>
            <person name="Park Y."/>
            <person name="Li B."/>
            <person name="Tanaka Y."/>
            <person name="Predel R."/>
            <person name="Neupert S."/>
            <person name="Schachtner J."/>
            <person name="Verleyen P."/>
            <person name="Raible F."/>
            <person name="Bork P."/>
            <person name="Friedrich M."/>
            <person name="Walden K.K."/>
            <person name="Robertson H.M."/>
            <person name="Angeli S."/>
            <person name="Foret S."/>
            <person name="Bucher G."/>
            <person name="Schuetz S."/>
            <person name="Maleszka R."/>
            <person name="Wimmer E.A."/>
            <person name="Beeman R.W."/>
            <person name="Lorenzen M."/>
            <person name="Tomoyasu Y."/>
            <person name="Miller S.C."/>
            <person name="Grossmann D."/>
            <person name="Bucher G."/>
        </authorList>
    </citation>
    <scope>NUCLEOTIDE SEQUENCE [LARGE SCALE GENOMIC DNA]</scope>
    <source>
        <strain evidence="3 4">Georgia GA2</strain>
    </source>
</reference>
<keyword evidence="1" id="KW-0863">Zinc-finger</keyword>
<dbReference type="HOGENOM" id="CLU_898143_0_0_1"/>
<gene>
    <name evidence="3" type="primary">AUGUSTUS-3.0.2_05558</name>
    <name evidence="3" type="ORF">TcasGA2_TC005558</name>
</gene>
<name>D6WXI9_TRICA</name>
<dbReference type="PROSITE" id="PS00028">
    <property type="entry name" value="ZINC_FINGER_C2H2_1"/>
    <property type="match status" value="3"/>
</dbReference>
<keyword evidence="4" id="KW-1185">Reference proteome</keyword>
<accession>D6WXI9</accession>
<evidence type="ECO:0000313" key="4">
    <source>
        <dbReference type="Proteomes" id="UP000007266"/>
    </source>
</evidence>
<organism evidence="3 4">
    <name type="scientific">Tribolium castaneum</name>
    <name type="common">Red flour beetle</name>
    <dbReference type="NCBI Taxonomy" id="7070"/>
    <lineage>
        <taxon>Eukaryota</taxon>
        <taxon>Metazoa</taxon>
        <taxon>Ecdysozoa</taxon>
        <taxon>Arthropoda</taxon>
        <taxon>Hexapoda</taxon>
        <taxon>Insecta</taxon>
        <taxon>Pterygota</taxon>
        <taxon>Neoptera</taxon>
        <taxon>Endopterygota</taxon>
        <taxon>Coleoptera</taxon>
        <taxon>Polyphaga</taxon>
        <taxon>Cucujiformia</taxon>
        <taxon>Tenebrionidae</taxon>
        <taxon>Tenebrionidae incertae sedis</taxon>
        <taxon>Tribolium</taxon>
    </lineage>
</organism>
<evidence type="ECO:0000256" key="1">
    <source>
        <dbReference type="PROSITE-ProRule" id="PRU00042"/>
    </source>
</evidence>